<evidence type="ECO:0000256" key="1">
    <source>
        <dbReference type="SAM" id="MobiDB-lite"/>
    </source>
</evidence>
<sequence>MSPEQQKQALIQQLHGLQALINTETNAVLKGVLEQEKAECLQKLLVLASQPPQLPSSTQDQDQATTTNTLEQQPATPTTTTETSQQDHQQPNNNP</sequence>
<organism evidence="2 3">
    <name type="scientific">Helicobacter gastrofelis</name>
    <dbReference type="NCBI Taxonomy" id="2849642"/>
    <lineage>
        <taxon>Bacteria</taxon>
        <taxon>Pseudomonadati</taxon>
        <taxon>Campylobacterota</taxon>
        <taxon>Epsilonproteobacteria</taxon>
        <taxon>Campylobacterales</taxon>
        <taxon>Helicobacteraceae</taxon>
        <taxon>Helicobacter</taxon>
    </lineage>
</organism>
<protein>
    <submittedName>
        <fullName evidence="2">Uncharacterized protein</fullName>
    </submittedName>
</protein>
<gene>
    <name evidence="2" type="ORF">NHP190012_13640</name>
</gene>
<name>A0ABM7SH82_9HELI</name>
<dbReference type="Proteomes" id="UP000826146">
    <property type="component" value="Chromosome"/>
</dbReference>
<feature type="compositionally biased region" description="Low complexity" evidence="1">
    <location>
        <begin position="58"/>
        <end position="95"/>
    </location>
</feature>
<accession>A0ABM7SH82</accession>
<evidence type="ECO:0000313" key="3">
    <source>
        <dbReference type="Proteomes" id="UP000826146"/>
    </source>
</evidence>
<reference evidence="2 3" key="1">
    <citation type="submission" date="2021-07" db="EMBL/GenBank/DDBJ databases">
        <title>Novel Helicobacter sp. Isolated from a cat.</title>
        <authorList>
            <person name="Rimbara E."/>
            <person name="Suzuki M."/>
        </authorList>
    </citation>
    <scope>NUCLEOTIDE SEQUENCE [LARGE SCALE GENOMIC DNA]</scope>
    <source>
        <strain evidence="3">NHP19-012</strain>
    </source>
</reference>
<evidence type="ECO:0000313" key="2">
    <source>
        <dbReference type="EMBL" id="BCZ19722.1"/>
    </source>
</evidence>
<feature type="region of interest" description="Disordered" evidence="1">
    <location>
        <begin position="52"/>
        <end position="95"/>
    </location>
</feature>
<dbReference type="EMBL" id="AP024819">
    <property type="protein sequence ID" value="BCZ19722.1"/>
    <property type="molecule type" value="Genomic_DNA"/>
</dbReference>
<proteinExistence type="predicted"/>
<keyword evidence="3" id="KW-1185">Reference proteome</keyword>